<feature type="compositionally biased region" description="Basic and acidic residues" evidence="1">
    <location>
        <begin position="426"/>
        <end position="439"/>
    </location>
</feature>
<keyword evidence="3" id="KW-1185">Reference proteome</keyword>
<evidence type="ECO:0000256" key="1">
    <source>
        <dbReference type="SAM" id="MobiDB-lite"/>
    </source>
</evidence>
<feature type="compositionally biased region" description="Polar residues" evidence="1">
    <location>
        <begin position="54"/>
        <end position="63"/>
    </location>
</feature>
<dbReference type="RefSeq" id="XP_067079337.1">
    <property type="nucleotide sequence ID" value="XM_067223236.1"/>
</dbReference>
<evidence type="ECO:0000313" key="3">
    <source>
        <dbReference type="Proteomes" id="UP000195570"/>
    </source>
</evidence>
<name>A0A1G4I831_TRYEQ</name>
<organism evidence="2 3">
    <name type="scientific">Trypanosoma equiperdum</name>
    <dbReference type="NCBI Taxonomy" id="5694"/>
    <lineage>
        <taxon>Eukaryota</taxon>
        <taxon>Discoba</taxon>
        <taxon>Euglenozoa</taxon>
        <taxon>Kinetoplastea</taxon>
        <taxon>Metakinetoplastina</taxon>
        <taxon>Trypanosomatida</taxon>
        <taxon>Trypanosomatidae</taxon>
        <taxon>Trypanosoma</taxon>
    </lineage>
</organism>
<dbReference type="AlphaFoldDB" id="A0A1G4I831"/>
<proteinExistence type="predicted"/>
<dbReference type="GeneID" id="92380642"/>
<protein>
    <submittedName>
        <fullName evidence="2">Uncharacterized protein</fullName>
    </submittedName>
</protein>
<comment type="caution">
    <text evidence="2">The sequence shown here is derived from an EMBL/GenBank/DDBJ whole genome shotgun (WGS) entry which is preliminary data.</text>
</comment>
<dbReference type="EMBL" id="CZPT02000895">
    <property type="protein sequence ID" value="SCU68121.1"/>
    <property type="molecule type" value="Genomic_DNA"/>
</dbReference>
<evidence type="ECO:0000313" key="2">
    <source>
        <dbReference type="EMBL" id="SCU68121.1"/>
    </source>
</evidence>
<reference evidence="2" key="1">
    <citation type="submission" date="2016-09" db="EMBL/GenBank/DDBJ databases">
        <authorList>
            <person name="Hebert L."/>
            <person name="Moumen B."/>
        </authorList>
    </citation>
    <scope>NUCLEOTIDE SEQUENCE [LARGE SCALE GENOMIC DNA]</scope>
    <source>
        <strain evidence="2">OVI</strain>
    </source>
</reference>
<dbReference type="VEuPathDB" id="TriTrypDB:TEOVI_000670800"/>
<gene>
    <name evidence="2" type="ORF">TEOVI_000670800</name>
</gene>
<feature type="compositionally biased region" description="Basic and acidic residues" evidence="1">
    <location>
        <begin position="409"/>
        <end position="418"/>
    </location>
</feature>
<sequence>MTIHESWPTFHDGIISVATSNVSFRGPPPNVSTTDSTVTYRAIRSSDTYPDASHSGSTYSRSYTLADDGAPPPPTQLTVVCRETPRKLRPGWNTNRAATEVALKEQLPLITTMKKNKYYYLCKGESAGRVTKRSPLDRYIIQHSTGYKNHQYRARLLRVEGMSALMESFERMKLTAARQDWKAGSKNSDNVESVRVIFDALADNQTNSINADVVHDHLLLCTPTGVSEREASDFLTESCDGKTDLTFQDFLTYGEVLRDRIFAYRKFASLTAEEKILCIATRVLPEPLPNSAMKLTQHIMKAAAAQAGGKQWRSALPMRIYEIRFIDSLTIKFDTDEKPYVACTDGDFTTLGMTSHKQNVCCRGDQVGGDTPLRWRTRAEPIVLQPTECVKENEIVGTDLQTTTQYVATRERSEEKSPKAKVTAAEAKRRLMSRKEPPKSRVMGGHNHSSCPLSRGFLSGTSCGVPIIKLSLLASTSVEYERSSWGDELCAKLKEIYGSK</sequence>
<dbReference type="Proteomes" id="UP000195570">
    <property type="component" value="Unassembled WGS sequence"/>
</dbReference>
<feature type="region of interest" description="Disordered" evidence="1">
    <location>
        <begin position="409"/>
        <end position="447"/>
    </location>
</feature>
<feature type="region of interest" description="Disordered" evidence="1">
    <location>
        <begin position="44"/>
        <end position="74"/>
    </location>
</feature>
<accession>A0A1G4I831</accession>